<dbReference type="EMBL" id="CACVBS010000034">
    <property type="protein sequence ID" value="CAA7261691.1"/>
    <property type="molecule type" value="Genomic_DNA"/>
</dbReference>
<accession>A0A8S0VY03</accession>
<feature type="compositionally biased region" description="Low complexity" evidence="4">
    <location>
        <begin position="699"/>
        <end position="713"/>
    </location>
</feature>
<dbReference type="InterPro" id="IPR004556">
    <property type="entry name" value="HemK-like"/>
</dbReference>
<dbReference type="GO" id="GO:0005739">
    <property type="term" value="C:mitochondrion"/>
    <property type="evidence" value="ECO:0007669"/>
    <property type="project" value="TreeGrafter"/>
</dbReference>
<evidence type="ECO:0000313" key="6">
    <source>
        <dbReference type="Proteomes" id="UP000467700"/>
    </source>
</evidence>
<dbReference type="PANTHER" id="PTHR18895">
    <property type="entry name" value="HEMK METHYLTRANSFERASE"/>
    <property type="match status" value="1"/>
</dbReference>
<dbReference type="CDD" id="cd02440">
    <property type="entry name" value="AdoMet_MTases"/>
    <property type="match status" value="1"/>
</dbReference>
<evidence type="ECO:0000256" key="3">
    <source>
        <dbReference type="ARBA" id="ARBA00022691"/>
    </source>
</evidence>
<dbReference type="PANTHER" id="PTHR18895:SF74">
    <property type="entry name" value="MTRF1L RELEASE FACTOR GLUTAMINE METHYLTRANSFERASE"/>
    <property type="match status" value="1"/>
</dbReference>
<evidence type="ECO:0000256" key="4">
    <source>
        <dbReference type="SAM" id="MobiDB-lite"/>
    </source>
</evidence>
<sequence length="809" mass="90575">MAARLLPVLASAIGREQASRELIWIQRAVDSRETSLTLDEIVRRRAGGEPLQCVFTGTQPFGPLNLLTRPPVLIPRPETEHWVTKLAETVRPSAQKPISLLDLGTGSGCIPLLLCHLWPAGSVKAHAVDISPHALALAQENAQRTGILPHSDHEKKPRNTFTTSMANLLAEDFPDTASRSNSPFDVITSNPPYIPWKEYLKLPRSVSDFEDPKALFGGPSGLEFYHAISRLILRSDLLKPDGIVALENRNLAGPMGGWFSQVASQLARITRGVSPLLLRVDWANTLDLVVRRMKGIDAPSMFGLHLAAPCRNPPDAPSNTHFPFVRLPTEIMQEIFSRCLPPVPPTNTERIYHLPDLQGFTRKDAPLLLCQVCRLWRQAALSIPNLWMALDVYVSTGKARPALPLVKLWLARSGGLPLSLSLFQQNDSNANRVAAGEILDLYKSYIHCWCNIQFDLTGPRYSRQLTPQQSSAPMLKQFRMQTSYRVFDSEEDDRDLFGIFNNVPRLEKLHVSRIPGLSLLGASAFLIPWNQLVSLTLDYVPCVGASHHILEKCPRLTEATFKVDSIGSALADYNPVRHSLTSLNINIGHEQLGAFLGHITLPALEDVAIYVRGPLDHYGWPQAEFESFLKRSHCKPTQFEIHDTGMKFDEFAACLRNPHLQLLERIIVEDRRDWTWNPFITDLAVDLLTLPTFLDKSRPLPSSSTPSVNPNSPADAPGSPRSDDEGSNDSGMVEKTFLPNLESLTFRGSCLWTVDGAVADMVESRWRFHCNAVRRLRRVELEMLSSHVEDFRRLKEFCSEGLELDLLFR</sequence>
<keyword evidence="3" id="KW-0949">S-adenosyl-L-methionine</keyword>
<name>A0A8S0VY03_CYCAE</name>
<dbReference type="NCBIfam" id="TIGR00536">
    <property type="entry name" value="hemK_fam"/>
    <property type="match status" value="1"/>
</dbReference>
<dbReference type="OrthoDB" id="2909371at2759"/>
<keyword evidence="6" id="KW-1185">Reference proteome</keyword>
<dbReference type="InterPro" id="IPR050320">
    <property type="entry name" value="N5-glutamine_MTase"/>
</dbReference>
<evidence type="ECO:0000256" key="2">
    <source>
        <dbReference type="ARBA" id="ARBA00022679"/>
    </source>
</evidence>
<proteinExistence type="predicted"/>
<dbReference type="GO" id="GO:0032259">
    <property type="term" value="P:methylation"/>
    <property type="evidence" value="ECO:0007669"/>
    <property type="project" value="UniProtKB-KW"/>
</dbReference>
<keyword evidence="1" id="KW-0489">Methyltransferase</keyword>
<evidence type="ECO:0008006" key="7">
    <source>
        <dbReference type="Google" id="ProtNLM"/>
    </source>
</evidence>
<gene>
    <name evidence="5" type="ORF">AAE3_LOCUS4056</name>
</gene>
<reference evidence="5 6" key="1">
    <citation type="submission" date="2020-01" db="EMBL/GenBank/DDBJ databases">
        <authorList>
            <person name="Gupta K D."/>
        </authorList>
    </citation>
    <scope>NUCLEOTIDE SEQUENCE [LARGE SCALE GENOMIC DNA]</scope>
</reference>
<dbReference type="AlphaFoldDB" id="A0A8S0VY03"/>
<dbReference type="Proteomes" id="UP000467700">
    <property type="component" value="Unassembled WGS sequence"/>
</dbReference>
<comment type="caution">
    <text evidence="5">The sequence shown here is derived from an EMBL/GenBank/DDBJ whole genome shotgun (WGS) entry which is preliminary data.</text>
</comment>
<protein>
    <recommendedName>
        <fullName evidence="7">F-box domain-containing protein</fullName>
    </recommendedName>
</protein>
<dbReference type="SUPFAM" id="SSF53335">
    <property type="entry name" value="S-adenosyl-L-methionine-dependent methyltransferases"/>
    <property type="match status" value="1"/>
</dbReference>
<keyword evidence="2" id="KW-0808">Transferase</keyword>
<dbReference type="SUPFAM" id="SSF52047">
    <property type="entry name" value="RNI-like"/>
    <property type="match status" value="1"/>
</dbReference>
<organism evidence="5 6">
    <name type="scientific">Cyclocybe aegerita</name>
    <name type="common">Black poplar mushroom</name>
    <name type="synonym">Agrocybe aegerita</name>
    <dbReference type="NCBI Taxonomy" id="1973307"/>
    <lineage>
        <taxon>Eukaryota</taxon>
        <taxon>Fungi</taxon>
        <taxon>Dikarya</taxon>
        <taxon>Basidiomycota</taxon>
        <taxon>Agaricomycotina</taxon>
        <taxon>Agaricomycetes</taxon>
        <taxon>Agaricomycetidae</taxon>
        <taxon>Agaricales</taxon>
        <taxon>Agaricineae</taxon>
        <taxon>Bolbitiaceae</taxon>
        <taxon>Cyclocybe</taxon>
    </lineage>
</organism>
<evidence type="ECO:0000256" key="1">
    <source>
        <dbReference type="ARBA" id="ARBA00022603"/>
    </source>
</evidence>
<dbReference type="GO" id="GO:0008276">
    <property type="term" value="F:protein methyltransferase activity"/>
    <property type="evidence" value="ECO:0007669"/>
    <property type="project" value="InterPro"/>
</dbReference>
<feature type="region of interest" description="Disordered" evidence="4">
    <location>
        <begin position="699"/>
        <end position="732"/>
    </location>
</feature>
<dbReference type="InterPro" id="IPR029063">
    <property type="entry name" value="SAM-dependent_MTases_sf"/>
</dbReference>
<dbReference type="Gene3D" id="3.40.50.150">
    <property type="entry name" value="Vaccinia Virus protein VP39"/>
    <property type="match status" value="1"/>
</dbReference>
<evidence type="ECO:0000313" key="5">
    <source>
        <dbReference type="EMBL" id="CAA7261691.1"/>
    </source>
</evidence>